<name>A0ABP8QW45_9SPHI</name>
<sequence length="337" mass="38808">MNLSKLRILILSLICTIVVQQSYAQEVGAKVDFFGYADNREYTAPYTIDKTYFGTIISPQLYFKLNDNHALIGGLHYRQDFGITTENKSKVAPIAYYKYTSSYIDFGIGFMPRHEKLVNIPLLVLSDTLMIERPNLEGMFFKFNNQHITQSIFIDWLSKQGTENRERFIAGISGLYRFGKAYFANDGTLYHNALTLLSDPDSHIQDNAVLVLRLGLDLSESTSLDSLTIDAGTVLGFDRVRTEYEKKSNAFISNIHAQYKNFFLHNTLYMGNAIFLPNGDSFYRRDKYNRIDIGWIPFRNKNIDAKFTASFHLRQGGIDNQQAFTIRYSFDRIIRTK</sequence>
<accession>A0ABP8QW45</accession>
<feature type="chain" id="PRO_5045708845" description="Phosphate-selective porin" evidence="1">
    <location>
        <begin position="25"/>
        <end position="337"/>
    </location>
</feature>
<dbReference type="EMBL" id="BAABGR010000006">
    <property type="protein sequence ID" value="GAA4511588.1"/>
    <property type="molecule type" value="Genomic_DNA"/>
</dbReference>
<evidence type="ECO:0000313" key="2">
    <source>
        <dbReference type="EMBL" id="GAA4511588.1"/>
    </source>
</evidence>
<evidence type="ECO:0008006" key="4">
    <source>
        <dbReference type="Google" id="ProtNLM"/>
    </source>
</evidence>
<comment type="caution">
    <text evidence="2">The sequence shown here is derived from an EMBL/GenBank/DDBJ whole genome shotgun (WGS) entry which is preliminary data.</text>
</comment>
<protein>
    <recommendedName>
        <fullName evidence="4">Phosphate-selective porin</fullName>
    </recommendedName>
</protein>
<dbReference type="Proteomes" id="UP001500394">
    <property type="component" value="Unassembled WGS sequence"/>
</dbReference>
<keyword evidence="1" id="KW-0732">Signal</keyword>
<dbReference type="RefSeq" id="WP_345064112.1">
    <property type="nucleotide sequence ID" value="NZ_BAABGR010000006.1"/>
</dbReference>
<proteinExistence type="predicted"/>
<gene>
    <name evidence="2" type="ORF">GCM10023173_04470</name>
</gene>
<evidence type="ECO:0000256" key="1">
    <source>
        <dbReference type="SAM" id="SignalP"/>
    </source>
</evidence>
<reference evidence="3" key="1">
    <citation type="journal article" date="2019" name="Int. J. Syst. Evol. Microbiol.">
        <title>The Global Catalogue of Microorganisms (GCM) 10K type strain sequencing project: providing services to taxonomists for standard genome sequencing and annotation.</title>
        <authorList>
            <consortium name="The Broad Institute Genomics Platform"/>
            <consortium name="The Broad Institute Genome Sequencing Center for Infectious Disease"/>
            <person name="Wu L."/>
            <person name="Ma J."/>
        </authorList>
    </citation>
    <scope>NUCLEOTIDE SEQUENCE [LARGE SCALE GENOMIC DNA]</scope>
    <source>
        <strain evidence="3">JCM 17858</strain>
    </source>
</reference>
<evidence type="ECO:0000313" key="3">
    <source>
        <dbReference type="Proteomes" id="UP001500394"/>
    </source>
</evidence>
<organism evidence="2 3">
    <name type="scientific">Sphingobacterium thermophilum</name>
    <dbReference type="NCBI Taxonomy" id="768534"/>
    <lineage>
        <taxon>Bacteria</taxon>
        <taxon>Pseudomonadati</taxon>
        <taxon>Bacteroidota</taxon>
        <taxon>Sphingobacteriia</taxon>
        <taxon>Sphingobacteriales</taxon>
        <taxon>Sphingobacteriaceae</taxon>
        <taxon>Sphingobacterium</taxon>
    </lineage>
</organism>
<keyword evidence="3" id="KW-1185">Reference proteome</keyword>
<feature type="signal peptide" evidence="1">
    <location>
        <begin position="1"/>
        <end position="24"/>
    </location>
</feature>